<keyword evidence="6" id="KW-0560">Oxidoreductase</keyword>
<dbReference type="InterPro" id="IPR026759">
    <property type="entry name" value="P33MONOX"/>
</dbReference>
<feature type="region of interest" description="Disordered" evidence="7">
    <location>
        <begin position="214"/>
        <end position="237"/>
    </location>
</feature>
<evidence type="ECO:0000313" key="8">
    <source>
        <dbReference type="Ensembl" id="ENSAPEP00000002028.1"/>
    </source>
</evidence>
<dbReference type="GO" id="GO:0016491">
    <property type="term" value="F:oxidoreductase activity"/>
    <property type="evidence" value="ECO:0007669"/>
    <property type="project" value="UniProtKB-KW"/>
</dbReference>
<comment type="similarity">
    <text evidence="2">Belongs to the P33MONOX family.</text>
</comment>
<keyword evidence="9" id="KW-1185">Reference proteome</keyword>
<evidence type="ECO:0000256" key="5">
    <source>
        <dbReference type="ARBA" id="ARBA00022857"/>
    </source>
</evidence>
<evidence type="ECO:0000256" key="3">
    <source>
        <dbReference type="ARBA" id="ARBA00016432"/>
    </source>
</evidence>
<dbReference type="Ensembl" id="ENSAPET00000002075.1">
    <property type="protein sequence ID" value="ENSAPEP00000002028.1"/>
    <property type="gene ID" value="ENSAPEG00000001507.1"/>
</dbReference>
<dbReference type="PANTHER" id="PTHR28342">
    <property type="entry name" value="MONOOXYGENASE P33MONOX-RELATED"/>
    <property type="match status" value="1"/>
</dbReference>
<sequence>MFDRIQLFPAIEFNNGRFSNSPLLSTWTGRHKSLTDVCVVTLKPPFLPLASLLSHNALPEAVVCLRQTDVTGATSSTSQQPSRKVETSHPSVNYRCDWKHVDIRGGMSRIRGNVFCVKRSSVRLQLLIQVFFISGPALIHLVLCRTAVMSGSGDLPAIEGSGMGGMKLPIGMTRRALSYDDNLEAPMSTPPHDISINNLWRRPVIPERKFSQLAEEDETTVSHSMVQDSAPSRSPTVVKSKASSIIMNSLITKQTQDSMYTFEQRAGLTDTSYTPHKGLTAEETRHHHRIPESLQKLQIQSLEAREERQNSSAQSTPSSTPHSSPKLQRRSWFSSTSSEISSSSSSVDMAAGEPAGVGGAVERWGVFGPRPFQKSTSDLGSDSTTAAGFALQVYRGAQKPSPMEVMKTQATRLADNPSAQKVSPPKMEIPTVDGRRQGARPHKLKHRDMNILTPSGF</sequence>
<reference evidence="8 9" key="1">
    <citation type="submission" date="2018-03" db="EMBL/GenBank/DDBJ databases">
        <title>Finding Nemo's genes: A chromosome-scale reference assembly of the genome of the orange clownfish Amphiprion percula.</title>
        <authorList>
            <person name="Lehmann R."/>
        </authorList>
    </citation>
    <scope>NUCLEOTIDE SEQUENCE</scope>
</reference>
<evidence type="ECO:0000256" key="6">
    <source>
        <dbReference type="ARBA" id="ARBA00023002"/>
    </source>
</evidence>
<reference evidence="8" key="2">
    <citation type="submission" date="2025-08" db="UniProtKB">
        <authorList>
            <consortium name="Ensembl"/>
        </authorList>
    </citation>
    <scope>IDENTIFICATION</scope>
</reference>
<feature type="region of interest" description="Disordered" evidence="7">
    <location>
        <begin position="302"/>
        <end position="356"/>
    </location>
</feature>
<dbReference type="GeneTree" id="ENSGT00390000000537"/>
<evidence type="ECO:0000256" key="1">
    <source>
        <dbReference type="ARBA" id="ARBA00004496"/>
    </source>
</evidence>
<organism evidence="8 9">
    <name type="scientific">Amphiprion percula</name>
    <name type="common">Orange clownfish</name>
    <name type="synonym">Lutjanus percula</name>
    <dbReference type="NCBI Taxonomy" id="161767"/>
    <lineage>
        <taxon>Eukaryota</taxon>
        <taxon>Metazoa</taxon>
        <taxon>Chordata</taxon>
        <taxon>Craniata</taxon>
        <taxon>Vertebrata</taxon>
        <taxon>Euteleostomi</taxon>
        <taxon>Actinopterygii</taxon>
        <taxon>Neopterygii</taxon>
        <taxon>Teleostei</taxon>
        <taxon>Neoteleostei</taxon>
        <taxon>Acanthomorphata</taxon>
        <taxon>Ovalentaria</taxon>
        <taxon>Pomacentridae</taxon>
        <taxon>Amphiprion</taxon>
    </lineage>
</organism>
<comment type="subcellular location">
    <subcellularLocation>
        <location evidence="1">Cytoplasm</location>
    </subcellularLocation>
</comment>
<dbReference type="Proteomes" id="UP000265080">
    <property type="component" value="Chromosome 15"/>
</dbReference>
<evidence type="ECO:0000313" key="9">
    <source>
        <dbReference type="Proteomes" id="UP000265080"/>
    </source>
</evidence>
<accession>A0A3P8RNE2</accession>
<evidence type="ECO:0000256" key="4">
    <source>
        <dbReference type="ARBA" id="ARBA00022490"/>
    </source>
</evidence>
<feature type="region of interest" description="Disordered" evidence="7">
    <location>
        <begin position="414"/>
        <end position="457"/>
    </location>
</feature>
<feature type="compositionally biased region" description="Low complexity" evidence="7">
    <location>
        <begin position="311"/>
        <end position="354"/>
    </location>
</feature>
<name>A0A3P8RNE2_AMPPE</name>
<dbReference type="AlphaFoldDB" id="A0A3P8RNE2"/>
<feature type="compositionally biased region" description="Polar residues" evidence="7">
    <location>
        <begin position="221"/>
        <end position="237"/>
    </location>
</feature>
<dbReference type="Pfam" id="PF15302">
    <property type="entry name" value="P33MONOX"/>
    <property type="match status" value="1"/>
</dbReference>
<dbReference type="GO" id="GO:0005737">
    <property type="term" value="C:cytoplasm"/>
    <property type="evidence" value="ECO:0007669"/>
    <property type="project" value="UniProtKB-SubCell"/>
</dbReference>
<keyword evidence="5" id="KW-0521">NADP</keyword>
<feature type="compositionally biased region" description="Basic residues" evidence="7">
    <location>
        <begin position="437"/>
        <end position="446"/>
    </location>
</feature>
<evidence type="ECO:0000256" key="7">
    <source>
        <dbReference type="SAM" id="MobiDB-lite"/>
    </source>
</evidence>
<proteinExistence type="inferred from homology"/>
<dbReference type="PANTHER" id="PTHR28342:SF1">
    <property type="entry name" value="MONOOXYGENASE P33MONOX-RELATED"/>
    <property type="match status" value="1"/>
</dbReference>
<protein>
    <recommendedName>
        <fullName evidence="3">Putative monooxygenase p33MONOX</fullName>
    </recommendedName>
</protein>
<reference evidence="8" key="3">
    <citation type="submission" date="2025-09" db="UniProtKB">
        <authorList>
            <consortium name="Ensembl"/>
        </authorList>
    </citation>
    <scope>IDENTIFICATION</scope>
</reference>
<keyword evidence="4" id="KW-0963">Cytoplasm</keyword>
<evidence type="ECO:0000256" key="2">
    <source>
        <dbReference type="ARBA" id="ARBA00008758"/>
    </source>
</evidence>